<dbReference type="KEGG" id="mmab:HQ865_14065"/>
<accession>A0A7D4Q1W6</accession>
<feature type="transmembrane region" description="Helical" evidence="1">
    <location>
        <begin position="56"/>
        <end position="78"/>
    </location>
</feature>
<keyword evidence="1" id="KW-1133">Transmembrane helix</keyword>
<name>A0A7D4Q1W6_9SPHI</name>
<evidence type="ECO:0000256" key="1">
    <source>
        <dbReference type="SAM" id="Phobius"/>
    </source>
</evidence>
<feature type="transmembrane region" description="Helical" evidence="1">
    <location>
        <begin position="6"/>
        <end position="24"/>
    </location>
</feature>
<dbReference type="InterPro" id="IPR011933">
    <property type="entry name" value="Double_TM_dom"/>
</dbReference>
<keyword evidence="1" id="KW-0472">Membrane</keyword>
<keyword evidence="4" id="KW-1185">Reference proteome</keyword>
<dbReference type="AlphaFoldDB" id="A0A7D4Q1W6"/>
<evidence type="ECO:0000313" key="3">
    <source>
        <dbReference type="EMBL" id="QKJ30826.1"/>
    </source>
</evidence>
<gene>
    <name evidence="3" type="ORF">HQ865_14065</name>
</gene>
<evidence type="ECO:0000313" key="4">
    <source>
        <dbReference type="Proteomes" id="UP000505355"/>
    </source>
</evidence>
<evidence type="ECO:0000259" key="2">
    <source>
        <dbReference type="Pfam" id="PF07584"/>
    </source>
</evidence>
<proteinExistence type="predicted"/>
<dbReference type="RefSeq" id="WP_173415496.1">
    <property type="nucleotide sequence ID" value="NZ_CP054139.1"/>
</dbReference>
<dbReference type="InterPro" id="IPR024163">
    <property type="entry name" value="Aerotolerance_reg_N"/>
</dbReference>
<organism evidence="3 4">
    <name type="scientific">Mucilaginibacter mali</name>
    <dbReference type="NCBI Taxonomy" id="2740462"/>
    <lineage>
        <taxon>Bacteria</taxon>
        <taxon>Pseudomonadati</taxon>
        <taxon>Bacteroidota</taxon>
        <taxon>Sphingobacteriia</taxon>
        <taxon>Sphingobacteriales</taxon>
        <taxon>Sphingobacteriaceae</taxon>
        <taxon>Mucilaginibacter</taxon>
    </lineage>
</organism>
<keyword evidence="1" id="KW-0812">Transmembrane</keyword>
<dbReference type="EMBL" id="CP054139">
    <property type="protein sequence ID" value="QKJ30826.1"/>
    <property type="molecule type" value="Genomic_DNA"/>
</dbReference>
<sequence length="496" mass="55591">MLLTSPIWLLALAAISIPVAIHLWNIRPGKTLKVGSISLFTESSPKSSRSFKLMDILLLILRCLMLALLALILAVPFWQQHLKAGKAKGWILIPEVNLLQTYKYFQPRIDSLTKAGYEFHYFRQDLKKESLTELVKTRPDSIALQDSLNYWQLCRALSSKIPAALPVELFTTNTINHFTGAKPQTNLHVIWHTYTPADSVRTWPAAAWLTANGSIRVMQGTSAPSGTNYQYIDIKNGGQNGSTYQASVEHGVPVISSKDKKISVDTTTQHITIYTDKNTTDAAYLKAALNAVAQLTQRKTIIKQYSSVQNIPTEQDWLFWLSEQPIGQTLVHQAQNVFRYKAGKIAGIDSWISNADSYALSQGEVKIPLYKTIDTKPVGDVIWADGFGKAVLSKDAGTYHFYSRFNPAWNDLVWNDAFPKWLMALTQSALTLNAKYEHRAISTEQLQPTYVADNENTADTSTQNTSLANYLWLLLAITFMAERWLATQIKTTLTNG</sequence>
<dbReference type="NCBIfam" id="TIGR02226">
    <property type="entry name" value="two_anch"/>
    <property type="match status" value="1"/>
</dbReference>
<protein>
    <submittedName>
        <fullName evidence="3">BatA domain-containing protein</fullName>
    </submittedName>
</protein>
<dbReference type="Pfam" id="PF07584">
    <property type="entry name" value="BatA"/>
    <property type="match status" value="1"/>
</dbReference>
<feature type="domain" description="Aerotolerance regulator N-terminal" evidence="2">
    <location>
        <begin position="1"/>
        <end position="76"/>
    </location>
</feature>
<dbReference type="Proteomes" id="UP000505355">
    <property type="component" value="Chromosome"/>
</dbReference>
<reference evidence="3 4" key="1">
    <citation type="submission" date="2020-05" db="EMBL/GenBank/DDBJ databases">
        <title>Mucilaginibacter mali sp. nov.</title>
        <authorList>
            <person name="Kim H.S."/>
            <person name="Lee K.C."/>
            <person name="Suh M.K."/>
            <person name="Kim J.-S."/>
            <person name="Han K.-I."/>
            <person name="Eom M.K."/>
            <person name="Shin Y.K."/>
            <person name="Lee J.-S."/>
        </authorList>
    </citation>
    <scope>NUCLEOTIDE SEQUENCE [LARGE SCALE GENOMIC DNA]</scope>
    <source>
        <strain evidence="3 4">G2-14</strain>
    </source>
</reference>